<dbReference type="EMBL" id="SSTD01008192">
    <property type="protein sequence ID" value="TYK17060.1"/>
    <property type="molecule type" value="Genomic_DNA"/>
</dbReference>
<dbReference type="EMBL" id="SSTE01021801">
    <property type="protein sequence ID" value="KAA0032253.1"/>
    <property type="molecule type" value="Genomic_DNA"/>
</dbReference>
<evidence type="ECO:0000313" key="2">
    <source>
        <dbReference type="EMBL" id="TYK17060.1"/>
    </source>
</evidence>
<name>A0A5A7SPE8_CUCMM</name>
<dbReference type="Proteomes" id="UP000321947">
    <property type="component" value="Unassembled WGS sequence"/>
</dbReference>
<accession>A0A5A7SPE8</accession>
<dbReference type="Proteomes" id="UP000321393">
    <property type="component" value="Unassembled WGS sequence"/>
</dbReference>
<evidence type="ECO:0000313" key="3">
    <source>
        <dbReference type="Proteomes" id="UP000321393"/>
    </source>
</evidence>
<protein>
    <submittedName>
        <fullName evidence="1">Copia LTR rider</fullName>
    </submittedName>
</protein>
<dbReference type="OrthoDB" id="995288at2759"/>
<evidence type="ECO:0000313" key="4">
    <source>
        <dbReference type="Proteomes" id="UP000321947"/>
    </source>
</evidence>
<proteinExistence type="predicted"/>
<organism evidence="1 3">
    <name type="scientific">Cucumis melo var. makuwa</name>
    <name type="common">Oriental melon</name>
    <dbReference type="NCBI Taxonomy" id="1194695"/>
    <lineage>
        <taxon>Eukaryota</taxon>
        <taxon>Viridiplantae</taxon>
        <taxon>Streptophyta</taxon>
        <taxon>Embryophyta</taxon>
        <taxon>Tracheophyta</taxon>
        <taxon>Spermatophyta</taxon>
        <taxon>Magnoliopsida</taxon>
        <taxon>eudicotyledons</taxon>
        <taxon>Gunneridae</taxon>
        <taxon>Pentapetalae</taxon>
        <taxon>rosids</taxon>
        <taxon>fabids</taxon>
        <taxon>Cucurbitales</taxon>
        <taxon>Cucurbitaceae</taxon>
        <taxon>Benincaseae</taxon>
        <taxon>Cucumis</taxon>
    </lineage>
</organism>
<evidence type="ECO:0000313" key="1">
    <source>
        <dbReference type="EMBL" id="KAA0032253.1"/>
    </source>
</evidence>
<sequence>MAEQDVIPTLSSGRCGVTLIAKAKKVVVDDREQQNLEEKKLGLRNGDAALILSTSLPQSYENFVHPYIEGKDTPTLKDTKSMLLMREDHQNVVSLQKASLD</sequence>
<dbReference type="AlphaFoldDB" id="A0A5A7SPE8"/>
<comment type="caution">
    <text evidence="1">The sequence shown here is derived from an EMBL/GenBank/DDBJ whole genome shotgun (WGS) entry which is preliminary data.</text>
</comment>
<gene>
    <name evidence="2" type="ORF">E5676_scaffold1327G00030</name>
    <name evidence="1" type="ORF">E6C27_scaffold219G00850</name>
</gene>
<reference evidence="3 4" key="1">
    <citation type="submission" date="2019-08" db="EMBL/GenBank/DDBJ databases">
        <title>Draft genome sequences of two oriental melons (Cucumis melo L. var makuwa).</title>
        <authorList>
            <person name="Kwon S.-Y."/>
        </authorList>
    </citation>
    <scope>NUCLEOTIDE SEQUENCE [LARGE SCALE GENOMIC DNA]</scope>
    <source>
        <strain evidence="4">cv. Chang Bougi</strain>
        <strain evidence="3">cv. SW 3</strain>
        <tissue evidence="1">Leaf</tissue>
    </source>
</reference>